<organism evidence="1 2">
    <name type="scientific">Rotaria socialis</name>
    <dbReference type="NCBI Taxonomy" id="392032"/>
    <lineage>
        <taxon>Eukaryota</taxon>
        <taxon>Metazoa</taxon>
        <taxon>Spiralia</taxon>
        <taxon>Gnathifera</taxon>
        <taxon>Rotifera</taxon>
        <taxon>Eurotatoria</taxon>
        <taxon>Bdelloidea</taxon>
        <taxon>Philodinida</taxon>
        <taxon>Philodinidae</taxon>
        <taxon>Rotaria</taxon>
    </lineage>
</organism>
<evidence type="ECO:0000313" key="2">
    <source>
        <dbReference type="Proteomes" id="UP000663873"/>
    </source>
</evidence>
<evidence type="ECO:0000313" key="1">
    <source>
        <dbReference type="EMBL" id="CAF4746155.1"/>
    </source>
</evidence>
<protein>
    <submittedName>
        <fullName evidence="1">Uncharacterized protein</fullName>
    </submittedName>
</protein>
<feature type="non-terminal residue" evidence="1">
    <location>
        <position position="31"/>
    </location>
</feature>
<name>A0A821L623_9BILA</name>
<sequence length="31" mass="3540">MTRLNQTQINMVQHGMISSTTKQMISTTDNE</sequence>
<accession>A0A821L623</accession>
<comment type="caution">
    <text evidence="1">The sequence shown here is derived from an EMBL/GenBank/DDBJ whole genome shotgun (WGS) entry which is preliminary data.</text>
</comment>
<keyword evidence="2" id="KW-1185">Reference proteome</keyword>
<dbReference type="AlphaFoldDB" id="A0A821L623"/>
<gene>
    <name evidence="1" type="ORF">UJA718_LOCUS38653</name>
</gene>
<dbReference type="Proteomes" id="UP000663873">
    <property type="component" value="Unassembled WGS sequence"/>
</dbReference>
<proteinExistence type="predicted"/>
<reference evidence="1" key="1">
    <citation type="submission" date="2021-02" db="EMBL/GenBank/DDBJ databases">
        <authorList>
            <person name="Nowell W R."/>
        </authorList>
    </citation>
    <scope>NUCLEOTIDE SEQUENCE</scope>
</reference>
<dbReference type="EMBL" id="CAJOBP010039903">
    <property type="protein sequence ID" value="CAF4746155.1"/>
    <property type="molecule type" value="Genomic_DNA"/>
</dbReference>